<dbReference type="CDD" id="cd07377">
    <property type="entry name" value="WHTH_GntR"/>
    <property type="match status" value="1"/>
</dbReference>
<dbReference type="RefSeq" id="WP_184802351.1">
    <property type="nucleotide sequence ID" value="NZ_JACHMY010000001.1"/>
</dbReference>
<keyword evidence="1" id="KW-0805">Transcription regulation</keyword>
<evidence type="ECO:0000256" key="1">
    <source>
        <dbReference type="ARBA" id="ARBA00023015"/>
    </source>
</evidence>
<dbReference type="InterPro" id="IPR050679">
    <property type="entry name" value="Bact_HTH_transcr_reg"/>
</dbReference>
<evidence type="ECO:0000313" key="6">
    <source>
        <dbReference type="Proteomes" id="UP000549971"/>
    </source>
</evidence>
<evidence type="ECO:0000256" key="3">
    <source>
        <dbReference type="ARBA" id="ARBA00023163"/>
    </source>
</evidence>
<dbReference type="Gene3D" id="1.10.10.10">
    <property type="entry name" value="Winged helix-like DNA-binding domain superfamily/Winged helix DNA-binding domain"/>
    <property type="match status" value="1"/>
</dbReference>
<dbReference type="PANTHER" id="PTHR44846:SF17">
    <property type="entry name" value="GNTR-FAMILY TRANSCRIPTIONAL REGULATOR"/>
    <property type="match status" value="1"/>
</dbReference>
<feature type="domain" description="HTH gntR-type" evidence="4">
    <location>
        <begin position="9"/>
        <end position="77"/>
    </location>
</feature>
<dbReference type="SUPFAM" id="SSF46785">
    <property type="entry name" value="Winged helix' DNA-binding domain"/>
    <property type="match status" value="1"/>
</dbReference>
<dbReference type="AlphaFoldDB" id="A0A7W9JDJ1"/>
<dbReference type="InterPro" id="IPR036388">
    <property type="entry name" value="WH-like_DNA-bd_sf"/>
</dbReference>
<dbReference type="InterPro" id="IPR036390">
    <property type="entry name" value="WH_DNA-bd_sf"/>
</dbReference>
<keyword evidence="3" id="KW-0804">Transcription</keyword>
<comment type="caution">
    <text evidence="5">The sequence shown here is derived from an EMBL/GenBank/DDBJ whole genome shotgun (WGS) entry which is preliminary data.</text>
</comment>
<accession>A0A7W9JDJ1</accession>
<dbReference type="PANTHER" id="PTHR44846">
    <property type="entry name" value="MANNOSYL-D-GLYCERATE TRANSPORT/METABOLISM SYSTEM REPRESSOR MNGR-RELATED"/>
    <property type="match status" value="1"/>
</dbReference>
<keyword evidence="6" id="KW-1185">Reference proteome</keyword>
<evidence type="ECO:0000256" key="2">
    <source>
        <dbReference type="ARBA" id="ARBA00023125"/>
    </source>
</evidence>
<name>A0A7W9JDJ1_9ACTN</name>
<dbReference type="GO" id="GO:0045892">
    <property type="term" value="P:negative regulation of DNA-templated transcription"/>
    <property type="evidence" value="ECO:0007669"/>
    <property type="project" value="TreeGrafter"/>
</dbReference>
<reference evidence="5 6" key="1">
    <citation type="submission" date="2020-08" db="EMBL/GenBank/DDBJ databases">
        <title>Sequencing the genomes of 1000 actinobacteria strains.</title>
        <authorList>
            <person name="Klenk H.-P."/>
        </authorList>
    </citation>
    <scope>NUCLEOTIDE SEQUENCE [LARGE SCALE GENOMIC DNA]</scope>
    <source>
        <strain evidence="5 6">DSM 28967</strain>
    </source>
</reference>
<gene>
    <name evidence="5" type="ORF">HDA39_006918</name>
</gene>
<dbReference type="EMBL" id="JACHMY010000001">
    <property type="protein sequence ID" value="MBB5840184.1"/>
    <property type="molecule type" value="Genomic_DNA"/>
</dbReference>
<dbReference type="GO" id="GO:0003677">
    <property type="term" value="F:DNA binding"/>
    <property type="evidence" value="ECO:0007669"/>
    <property type="project" value="UniProtKB-KW"/>
</dbReference>
<dbReference type="InterPro" id="IPR000524">
    <property type="entry name" value="Tscrpt_reg_HTH_GntR"/>
</dbReference>
<organism evidence="5 6">
    <name type="scientific">Kribbella italica</name>
    <dbReference type="NCBI Taxonomy" id="1540520"/>
    <lineage>
        <taxon>Bacteria</taxon>
        <taxon>Bacillati</taxon>
        <taxon>Actinomycetota</taxon>
        <taxon>Actinomycetes</taxon>
        <taxon>Propionibacteriales</taxon>
        <taxon>Kribbellaceae</taxon>
        <taxon>Kribbella</taxon>
    </lineage>
</organism>
<dbReference type="Pfam" id="PF00392">
    <property type="entry name" value="GntR"/>
    <property type="match status" value="1"/>
</dbReference>
<dbReference type="PROSITE" id="PS50949">
    <property type="entry name" value="HTH_GNTR"/>
    <property type="match status" value="1"/>
</dbReference>
<keyword evidence="2 5" id="KW-0238">DNA-binding</keyword>
<proteinExistence type="predicted"/>
<evidence type="ECO:0000313" key="5">
    <source>
        <dbReference type="EMBL" id="MBB5840184.1"/>
    </source>
</evidence>
<sequence length="109" mass="11553">MKLDDNSPAATYVKVADAIREAIATGELEPGQQLPAGPKLAKDFGVAVMTVRRAIEGLRAEGVLKSTHGVGVFVAAGTTDESEVDGLRREVAELRSRVEHLEALVTQAE</sequence>
<dbReference type="SMART" id="SM00345">
    <property type="entry name" value="HTH_GNTR"/>
    <property type="match status" value="1"/>
</dbReference>
<protein>
    <submittedName>
        <fullName evidence="5">DNA-binding GntR family transcriptional regulator</fullName>
    </submittedName>
</protein>
<dbReference type="GO" id="GO:0003700">
    <property type="term" value="F:DNA-binding transcription factor activity"/>
    <property type="evidence" value="ECO:0007669"/>
    <property type="project" value="InterPro"/>
</dbReference>
<dbReference type="Proteomes" id="UP000549971">
    <property type="component" value="Unassembled WGS sequence"/>
</dbReference>
<evidence type="ECO:0000259" key="4">
    <source>
        <dbReference type="PROSITE" id="PS50949"/>
    </source>
</evidence>